<proteinExistence type="predicted"/>
<dbReference type="Proteomes" id="UP000053433">
    <property type="component" value="Unassembled WGS sequence"/>
</dbReference>
<dbReference type="GO" id="GO:0030246">
    <property type="term" value="F:carbohydrate binding"/>
    <property type="evidence" value="ECO:0007669"/>
    <property type="project" value="InterPro"/>
</dbReference>
<dbReference type="InterPro" id="IPR008183">
    <property type="entry name" value="Aldose_1/G6P_1-epimerase"/>
</dbReference>
<organism evidence="1 2">
    <name type="scientific">Ruthenibacterium lactatiformans</name>
    <dbReference type="NCBI Taxonomy" id="1550024"/>
    <lineage>
        <taxon>Bacteria</taxon>
        <taxon>Bacillati</taxon>
        <taxon>Bacillota</taxon>
        <taxon>Clostridia</taxon>
        <taxon>Eubacteriales</taxon>
        <taxon>Oscillospiraceae</taxon>
        <taxon>Ruthenibacterium</taxon>
    </lineage>
</organism>
<dbReference type="EMBL" id="LMUA01000014">
    <property type="protein sequence ID" value="KUE75944.1"/>
    <property type="molecule type" value="Genomic_DNA"/>
</dbReference>
<dbReference type="AlphaFoldDB" id="A0A0W7TQ26"/>
<protein>
    <recommendedName>
        <fullName evidence="3">Aldose 1-epimerase family protein</fullName>
    </recommendedName>
</protein>
<dbReference type="InterPro" id="IPR011013">
    <property type="entry name" value="Gal_mutarotase_sf_dom"/>
</dbReference>
<accession>A0A0W7TQ26</accession>
<evidence type="ECO:0000313" key="2">
    <source>
        <dbReference type="Proteomes" id="UP000053433"/>
    </source>
</evidence>
<reference evidence="1 2" key="1">
    <citation type="submission" date="2015-10" db="EMBL/GenBank/DDBJ databases">
        <title>A novel member of the family Ruminococcaceae isolated from human faeces.</title>
        <authorList>
            <person name="Shkoporov A.N."/>
            <person name="Chaplin A.V."/>
            <person name="Motuzova O.V."/>
            <person name="Kafarskaia L.I."/>
            <person name="Efimov B.A."/>
        </authorList>
    </citation>
    <scope>NUCLEOTIDE SEQUENCE [LARGE SCALE GENOMIC DNA]</scope>
    <source>
        <strain evidence="1 2">668</strain>
    </source>
</reference>
<dbReference type="GO" id="GO:0016853">
    <property type="term" value="F:isomerase activity"/>
    <property type="evidence" value="ECO:0007669"/>
    <property type="project" value="InterPro"/>
</dbReference>
<name>A0A0W7TQ26_9FIRM</name>
<gene>
    <name evidence="1" type="ORF">ASJ35_11210</name>
</gene>
<dbReference type="PANTHER" id="PTHR11122:SF13">
    <property type="entry name" value="GLUCOSE-6-PHOSPHATE 1-EPIMERASE"/>
    <property type="match status" value="1"/>
</dbReference>
<sequence length="289" mass="32657">MRLQLENNIFVAQIDTLGAELCSLLRKDSGEEFVWQGDERYWAGHAPTLFPITGKLKDLRFEYKEKNYELPPHGFAKEREFFVQSHTKTCVELVLEADRETLRQYPFLFRFTCVFTLTAAGLAITRRVENTGKEKMYFSVGEHLGLSLTPWGGSLENYALVFPAAQTAWNWQLNKGLLDKKTPYLDNTDTLPLSKALFQTYGCLVLQGLSAPWVALRPVGNDRGIRVSIGGFAAMVVWSPDNDGQFVCVEPWQGLPSEANGGYDLTQRPCILHLSSGEKYEYTVTVEPE</sequence>
<comment type="caution">
    <text evidence="1">The sequence shown here is derived from an EMBL/GenBank/DDBJ whole genome shotgun (WGS) entry which is preliminary data.</text>
</comment>
<dbReference type="Gene3D" id="2.70.98.10">
    <property type="match status" value="1"/>
</dbReference>
<evidence type="ECO:0000313" key="1">
    <source>
        <dbReference type="EMBL" id="KUE75944.1"/>
    </source>
</evidence>
<dbReference type="Pfam" id="PF01263">
    <property type="entry name" value="Aldose_epim"/>
    <property type="match status" value="1"/>
</dbReference>
<evidence type="ECO:0008006" key="3">
    <source>
        <dbReference type="Google" id="ProtNLM"/>
    </source>
</evidence>
<dbReference type="GO" id="GO:0005975">
    <property type="term" value="P:carbohydrate metabolic process"/>
    <property type="evidence" value="ECO:0007669"/>
    <property type="project" value="InterPro"/>
</dbReference>
<dbReference type="PANTHER" id="PTHR11122">
    <property type="entry name" value="APOSPORY-ASSOCIATED PROTEIN C-RELATED"/>
    <property type="match status" value="1"/>
</dbReference>
<dbReference type="InterPro" id="IPR014718">
    <property type="entry name" value="GH-type_carb-bd"/>
</dbReference>
<dbReference type="RefSeq" id="WP_058723339.1">
    <property type="nucleotide sequence ID" value="NZ_JAXVED010000008.1"/>
</dbReference>
<dbReference type="SUPFAM" id="SSF74650">
    <property type="entry name" value="Galactose mutarotase-like"/>
    <property type="match status" value="1"/>
</dbReference>